<feature type="domain" description="HTH cro/C1-type" evidence="1">
    <location>
        <begin position="18"/>
        <end position="72"/>
    </location>
</feature>
<dbReference type="Pfam" id="PF13560">
    <property type="entry name" value="HTH_31"/>
    <property type="match status" value="1"/>
</dbReference>
<organism evidence="2 3">
    <name type="scientific">Streptomyces xinghaiensis</name>
    <dbReference type="NCBI Taxonomy" id="1038928"/>
    <lineage>
        <taxon>Bacteria</taxon>
        <taxon>Bacillati</taxon>
        <taxon>Actinomycetota</taxon>
        <taxon>Actinomycetes</taxon>
        <taxon>Kitasatosporales</taxon>
        <taxon>Streptomycetaceae</taxon>
        <taxon>Streptomyces</taxon>
    </lineage>
</organism>
<evidence type="ECO:0000313" key="2">
    <source>
        <dbReference type="EMBL" id="RKM91234.1"/>
    </source>
</evidence>
<dbReference type="OrthoDB" id="3462393at2"/>
<dbReference type="Pfam" id="PF19054">
    <property type="entry name" value="DUF5753"/>
    <property type="match status" value="1"/>
</dbReference>
<dbReference type="AlphaFoldDB" id="A0A3M8EUW4"/>
<evidence type="ECO:0000259" key="1">
    <source>
        <dbReference type="PROSITE" id="PS50943"/>
    </source>
</evidence>
<keyword evidence="3" id="KW-1185">Reference proteome</keyword>
<evidence type="ECO:0000313" key="3">
    <source>
        <dbReference type="Proteomes" id="UP000028058"/>
    </source>
</evidence>
<dbReference type="InterPro" id="IPR043917">
    <property type="entry name" value="DUF5753"/>
</dbReference>
<dbReference type="Proteomes" id="UP000028058">
    <property type="component" value="Unassembled WGS sequence"/>
</dbReference>
<dbReference type="CDD" id="cd00093">
    <property type="entry name" value="HTH_XRE"/>
    <property type="match status" value="1"/>
</dbReference>
<dbReference type="SMART" id="SM00530">
    <property type="entry name" value="HTH_XRE"/>
    <property type="match status" value="1"/>
</dbReference>
<dbReference type="EMBL" id="JNAD02000018">
    <property type="protein sequence ID" value="RKM91234.1"/>
    <property type="molecule type" value="Genomic_DNA"/>
</dbReference>
<name>A0A3M8EUW4_9ACTN</name>
<dbReference type="GO" id="GO:0003677">
    <property type="term" value="F:DNA binding"/>
    <property type="evidence" value="ECO:0007669"/>
    <property type="project" value="InterPro"/>
</dbReference>
<dbReference type="Gene3D" id="1.10.260.40">
    <property type="entry name" value="lambda repressor-like DNA-binding domains"/>
    <property type="match status" value="1"/>
</dbReference>
<protein>
    <submittedName>
        <fullName evidence="2">XRE family transcriptional regulator</fullName>
    </submittedName>
</protein>
<accession>A0A3M8EUW4</accession>
<reference evidence="2 3" key="1">
    <citation type="journal article" date="2014" name="Genome Announc.">
        <title>Draft Genome Sequence of Streptomyces fradiae ATCC 19609, a Strain Highly Sensitive to Antibiotics.</title>
        <authorList>
            <person name="Bekker O.B."/>
            <person name="Klimina K.M."/>
            <person name="Vatlin A.A."/>
            <person name="Zakharevich N.V."/>
            <person name="Kasianov A.S."/>
            <person name="Danilenko V.N."/>
        </authorList>
    </citation>
    <scope>NUCLEOTIDE SEQUENCE [LARGE SCALE GENOMIC DNA]</scope>
    <source>
        <strain evidence="2 3">ATCC 19609</strain>
    </source>
</reference>
<gene>
    <name evidence="2" type="ORF">SFRA_029420</name>
</gene>
<dbReference type="InterPro" id="IPR010982">
    <property type="entry name" value="Lambda_DNA-bd_dom_sf"/>
</dbReference>
<proteinExistence type="predicted"/>
<dbReference type="SUPFAM" id="SSF47413">
    <property type="entry name" value="lambda repressor-like DNA-binding domains"/>
    <property type="match status" value="1"/>
</dbReference>
<sequence>MPPRSKPTARQARLGAELRKLRERAGMTSREAAERLGVSPMQMSHMEVGRIGVSESRVRALMAQYGCHDDGLTDALAAMTKGRQRGWWETFRGLLPDVTLDLAEFEHYAHRLRALQVVHIPGLLQTENYMRSMLGQAMPDLTAEELDRIIEFRLQRQRVLESEEPPTLGAVIHEAALRIRVGSRVTAREQLHALLDAAGRPGVQVRVVPFETDGFTGSGFSMHYMEGVVRQLDTAQFDTVHGSVFVDDVRQLAGYRDVLDRAEKVALSGSATRQFIHRIASDL</sequence>
<dbReference type="PROSITE" id="PS50943">
    <property type="entry name" value="HTH_CROC1"/>
    <property type="match status" value="1"/>
</dbReference>
<dbReference type="RefSeq" id="WP_043463635.1">
    <property type="nucleotide sequence ID" value="NZ_CP134822.1"/>
</dbReference>
<dbReference type="InterPro" id="IPR001387">
    <property type="entry name" value="Cro/C1-type_HTH"/>
</dbReference>
<comment type="caution">
    <text evidence="2">The sequence shown here is derived from an EMBL/GenBank/DDBJ whole genome shotgun (WGS) entry which is preliminary data.</text>
</comment>